<keyword evidence="5" id="KW-0411">Iron-sulfur</keyword>
<proteinExistence type="predicted"/>
<dbReference type="Pfam" id="PF13370">
    <property type="entry name" value="Fer4_13"/>
    <property type="match status" value="1"/>
</dbReference>
<evidence type="ECO:0000256" key="3">
    <source>
        <dbReference type="ARBA" id="ARBA00022982"/>
    </source>
</evidence>
<dbReference type="GO" id="GO:0051536">
    <property type="term" value="F:iron-sulfur cluster binding"/>
    <property type="evidence" value="ECO:0007669"/>
    <property type="project" value="UniProtKB-KW"/>
</dbReference>
<dbReference type="GO" id="GO:0009055">
    <property type="term" value="F:electron transfer activity"/>
    <property type="evidence" value="ECO:0007669"/>
    <property type="project" value="InterPro"/>
</dbReference>
<dbReference type="AlphaFoldDB" id="A0A6J6LY36"/>
<evidence type="ECO:0000256" key="4">
    <source>
        <dbReference type="ARBA" id="ARBA00023004"/>
    </source>
</evidence>
<dbReference type="Gene3D" id="3.30.70.20">
    <property type="match status" value="1"/>
</dbReference>
<dbReference type="EMBL" id="CAEZWE010000105">
    <property type="protein sequence ID" value="CAB4665819.1"/>
    <property type="molecule type" value="Genomic_DNA"/>
</dbReference>
<evidence type="ECO:0000256" key="5">
    <source>
        <dbReference type="ARBA" id="ARBA00023014"/>
    </source>
</evidence>
<feature type="domain" description="4Fe-4S ferredoxin-type" evidence="6">
    <location>
        <begin position="19"/>
        <end position="47"/>
    </location>
</feature>
<dbReference type="GO" id="GO:0005506">
    <property type="term" value="F:iron ion binding"/>
    <property type="evidence" value="ECO:0007669"/>
    <property type="project" value="InterPro"/>
</dbReference>
<keyword evidence="1" id="KW-0813">Transport</keyword>
<dbReference type="SUPFAM" id="SSF54862">
    <property type="entry name" value="4Fe-4S ferredoxins"/>
    <property type="match status" value="1"/>
</dbReference>
<dbReference type="EMBL" id="CAEZTQ010000023">
    <property type="protein sequence ID" value="CAB4566429.1"/>
    <property type="molecule type" value="Genomic_DNA"/>
</dbReference>
<evidence type="ECO:0000259" key="6">
    <source>
        <dbReference type="PROSITE" id="PS51379"/>
    </source>
</evidence>
<evidence type="ECO:0000313" key="7">
    <source>
        <dbReference type="EMBL" id="CAB4566429.1"/>
    </source>
</evidence>
<organism evidence="8">
    <name type="scientific">freshwater metagenome</name>
    <dbReference type="NCBI Taxonomy" id="449393"/>
    <lineage>
        <taxon>unclassified sequences</taxon>
        <taxon>metagenomes</taxon>
        <taxon>ecological metagenomes</taxon>
    </lineage>
</organism>
<dbReference type="PROSITE" id="PS51379">
    <property type="entry name" value="4FE4S_FER_2"/>
    <property type="match status" value="1"/>
</dbReference>
<evidence type="ECO:0000256" key="1">
    <source>
        <dbReference type="ARBA" id="ARBA00022448"/>
    </source>
</evidence>
<sequence>MVESLASSSLESETKGVPMKVTVDFDVCASTGACTQVAPEVFEVRSDGYLYILIEEPGEELRDKVTQAADLCPTAAITIEG</sequence>
<evidence type="ECO:0000256" key="2">
    <source>
        <dbReference type="ARBA" id="ARBA00022723"/>
    </source>
</evidence>
<dbReference type="PRINTS" id="PR00352">
    <property type="entry name" value="3FE4SFRDOXIN"/>
</dbReference>
<keyword evidence="4" id="KW-0408">Iron</keyword>
<gene>
    <name evidence="7" type="ORF">UFOPK1704_00214</name>
    <name evidence="8" type="ORF">UFOPK2169_01702</name>
</gene>
<name>A0A6J6LY36_9ZZZZ</name>
<dbReference type="InterPro" id="IPR051269">
    <property type="entry name" value="Fe-S_cluster_ET"/>
</dbReference>
<keyword evidence="2" id="KW-0479">Metal-binding</keyword>
<protein>
    <submittedName>
        <fullName evidence="8">Unannotated protein</fullName>
    </submittedName>
</protein>
<dbReference type="PANTHER" id="PTHR36923">
    <property type="entry name" value="FERREDOXIN"/>
    <property type="match status" value="1"/>
</dbReference>
<dbReference type="PANTHER" id="PTHR36923:SF3">
    <property type="entry name" value="FERREDOXIN"/>
    <property type="match status" value="1"/>
</dbReference>
<evidence type="ECO:0000313" key="8">
    <source>
        <dbReference type="EMBL" id="CAB4665819.1"/>
    </source>
</evidence>
<dbReference type="InterPro" id="IPR001080">
    <property type="entry name" value="3Fe4S_ferredoxin"/>
</dbReference>
<accession>A0A6J6LY36</accession>
<keyword evidence="3" id="KW-0249">Electron transport</keyword>
<dbReference type="InterPro" id="IPR017896">
    <property type="entry name" value="4Fe4S_Fe-S-bd"/>
</dbReference>
<reference evidence="8" key="1">
    <citation type="submission" date="2020-05" db="EMBL/GenBank/DDBJ databases">
        <authorList>
            <person name="Chiriac C."/>
            <person name="Salcher M."/>
            <person name="Ghai R."/>
            <person name="Kavagutti S V."/>
        </authorList>
    </citation>
    <scope>NUCLEOTIDE SEQUENCE</scope>
</reference>